<name>A0A381SUJ6_9ZZZZ</name>
<evidence type="ECO:0000313" key="2">
    <source>
        <dbReference type="EMBL" id="SVA06988.1"/>
    </source>
</evidence>
<dbReference type="GO" id="GO:0016787">
    <property type="term" value="F:hydrolase activity"/>
    <property type="evidence" value="ECO:0007669"/>
    <property type="project" value="InterPro"/>
</dbReference>
<feature type="domain" description="Cell wall hydrolase SleB" evidence="1">
    <location>
        <begin position="34"/>
        <end position="140"/>
    </location>
</feature>
<protein>
    <recommendedName>
        <fullName evidence="1">Cell wall hydrolase SleB domain-containing protein</fullName>
    </recommendedName>
</protein>
<dbReference type="AlphaFoldDB" id="A0A381SUJ6"/>
<gene>
    <name evidence="2" type="ORF">METZ01_LOCUS59842</name>
</gene>
<organism evidence="2">
    <name type="scientific">marine metagenome</name>
    <dbReference type="NCBI Taxonomy" id="408172"/>
    <lineage>
        <taxon>unclassified sequences</taxon>
        <taxon>metagenomes</taxon>
        <taxon>ecological metagenomes</taxon>
    </lineage>
</organism>
<dbReference type="Gene3D" id="1.10.10.2520">
    <property type="entry name" value="Cell wall hydrolase SleB, domain 1"/>
    <property type="match status" value="1"/>
</dbReference>
<dbReference type="EMBL" id="UINC01003514">
    <property type="protein sequence ID" value="SVA06988.1"/>
    <property type="molecule type" value="Genomic_DNA"/>
</dbReference>
<proteinExistence type="predicted"/>
<evidence type="ECO:0000259" key="1">
    <source>
        <dbReference type="Pfam" id="PF07486"/>
    </source>
</evidence>
<dbReference type="InterPro" id="IPR011105">
    <property type="entry name" value="Cell_wall_hydrolase_SleB"/>
</dbReference>
<sequence>VVTVMMMAGLPVEDQELQADIYCGAQNIYFEAASEPVEGMMAIADVTINRKKSTLWPDSICNVVWQEKQFSWTHDGKSDDIPLESPYQKQLWSGSVFMFVNALLNENDYSKCGTHYHNKYIKPWWADEMVVTTVIGNHKFLK</sequence>
<dbReference type="InterPro" id="IPR042047">
    <property type="entry name" value="SleB_dom1"/>
</dbReference>
<feature type="non-terminal residue" evidence="2">
    <location>
        <position position="1"/>
    </location>
</feature>
<accession>A0A381SUJ6</accession>
<reference evidence="2" key="1">
    <citation type="submission" date="2018-05" db="EMBL/GenBank/DDBJ databases">
        <authorList>
            <person name="Lanie J.A."/>
            <person name="Ng W.-L."/>
            <person name="Kazmierczak K.M."/>
            <person name="Andrzejewski T.M."/>
            <person name="Davidsen T.M."/>
            <person name="Wayne K.J."/>
            <person name="Tettelin H."/>
            <person name="Glass J.I."/>
            <person name="Rusch D."/>
            <person name="Podicherti R."/>
            <person name="Tsui H.-C.T."/>
            <person name="Winkler M.E."/>
        </authorList>
    </citation>
    <scope>NUCLEOTIDE SEQUENCE</scope>
</reference>
<dbReference type="Pfam" id="PF07486">
    <property type="entry name" value="Hydrolase_2"/>
    <property type="match status" value="1"/>
</dbReference>